<feature type="compositionally biased region" description="Polar residues" evidence="1">
    <location>
        <begin position="56"/>
        <end position="65"/>
    </location>
</feature>
<dbReference type="EMBL" id="MTKT01001287">
    <property type="protein sequence ID" value="OWM85001.1"/>
    <property type="molecule type" value="Genomic_DNA"/>
</dbReference>
<organism evidence="2 3">
    <name type="scientific">Punica granatum</name>
    <name type="common">Pomegranate</name>
    <dbReference type="NCBI Taxonomy" id="22663"/>
    <lineage>
        <taxon>Eukaryota</taxon>
        <taxon>Viridiplantae</taxon>
        <taxon>Streptophyta</taxon>
        <taxon>Embryophyta</taxon>
        <taxon>Tracheophyta</taxon>
        <taxon>Spermatophyta</taxon>
        <taxon>Magnoliopsida</taxon>
        <taxon>eudicotyledons</taxon>
        <taxon>Gunneridae</taxon>
        <taxon>Pentapetalae</taxon>
        <taxon>rosids</taxon>
        <taxon>malvids</taxon>
        <taxon>Myrtales</taxon>
        <taxon>Lythraceae</taxon>
        <taxon>Punica</taxon>
    </lineage>
</organism>
<sequence>MGRWGLGIEPFLVATNCLRGRDCYRSGEGELPPYTPYQNEEEDDEGLYDLRGQPRLPSSPQIRGW</sequence>
<dbReference type="Proteomes" id="UP000197138">
    <property type="component" value="Unassembled WGS sequence"/>
</dbReference>
<comment type="caution">
    <text evidence="2">The sequence shown here is derived from an EMBL/GenBank/DDBJ whole genome shotgun (WGS) entry which is preliminary data.</text>
</comment>
<evidence type="ECO:0000313" key="3">
    <source>
        <dbReference type="Proteomes" id="UP000197138"/>
    </source>
</evidence>
<name>A0A218XKL1_PUNGR</name>
<protein>
    <submittedName>
        <fullName evidence="2">Uncharacterized protein</fullName>
    </submittedName>
</protein>
<proteinExistence type="predicted"/>
<dbReference type="AlphaFoldDB" id="A0A218XKL1"/>
<evidence type="ECO:0000313" key="2">
    <source>
        <dbReference type="EMBL" id="OWM85001.1"/>
    </source>
</evidence>
<evidence type="ECO:0000256" key="1">
    <source>
        <dbReference type="SAM" id="MobiDB-lite"/>
    </source>
</evidence>
<gene>
    <name evidence="2" type="ORF">CDL15_Pgr027788</name>
</gene>
<feature type="region of interest" description="Disordered" evidence="1">
    <location>
        <begin position="27"/>
        <end position="65"/>
    </location>
</feature>
<reference evidence="3" key="1">
    <citation type="journal article" date="2017" name="Plant J.">
        <title>The pomegranate (Punica granatum L.) genome and the genomics of punicalagin biosynthesis.</title>
        <authorList>
            <person name="Qin G."/>
            <person name="Xu C."/>
            <person name="Ming R."/>
            <person name="Tang H."/>
            <person name="Guyot R."/>
            <person name="Kramer E.M."/>
            <person name="Hu Y."/>
            <person name="Yi X."/>
            <person name="Qi Y."/>
            <person name="Xu X."/>
            <person name="Gao Z."/>
            <person name="Pan H."/>
            <person name="Jian J."/>
            <person name="Tian Y."/>
            <person name="Yue Z."/>
            <person name="Xu Y."/>
        </authorList>
    </citation>
    <scope>NUCLEOTIDE SEQUENCE [LARGE SCALE GENOMIC DNA]</scope>
    <source>
        <strain evidence="3">cv. Dabenzi</strain>
    </source>
</reference>
<accession>A0A218XKL1</accession>